<comment type="similarity">
    <text evidence="1">Belongs to the ornithine cyclodeaminase/mu-crystallin family.</text>
</comment>
<reference evidence="2 3" key="2">
    <citation type="journal article" date="2016" name="Sci. Rep.">
        <title>The genome of Rhizobiales bacteria in predatory ants reveals urease gene functions but no genes for nitrogen fixation.</title>
        <authorList>
            <person name="Neuvonen M.M."/>
            <person name="Tamarit D."/>
            <person name="Naslund K."/>
            <person name="Liebig J."/>
            <person name="Feldhaar H."/>
            <person name="Moran N.A."/>
            <person name="Guy L."/>
            <person name="Andersson S.G."/>
        </authorList>
    </citation>
    <scope>NUCLEOTIDE SEQUENCE [LARGE SCALE GENOMIC DNA]</scope>
    <source>
        <strain evidence="2 3">Hsal</strain>
    </source>
</reference>
<sequence>MNSQPSQKAFVPFVSVENMMRLVHHIGIETLLVELCAFVEEDFKRWESFDKVPRIASHSKEGVIELMPTSDGDIYGFKYVNGHPKNTKEGLQTVTGFGVLADVATGYPVLLTEMTLLTALRTAATSAMATRHLAPRGADTLAMIGNGAQSEFQALALKAICGVKTVRLYDIDAKATEKTMRNLQGQGLNMVACHSAQEAVQGAQIITTCTADKQYATILTDNMVGAGVHINAIGGDCPGKTELHKDILLRSDTFVEYPPQTRIEGEIQQMAADYPVTELWKVITGQAKGRTGERQITLFDSVGFAIEDFSALRYVYSRIKNTTYFENLDMLADPDDPRDLFGMLQRAK</sequence>
<proteinExistence type="inferred from homology"/>
<organism evidence="2 3">
    <name type="scientific">Candidatus Tokpelaia hoelldobleri</name>
    <dbReference type="NCBI Taxonomy" id="1902579"/>
    <lineage>
        <taxon>Bacteria</taxon>
        <taxon>Pseudomonadati</taxon>
        <taxon>Pseudomonadota</taxon>
        <taxon>Alphaproteobacteria</taxon>
        <taxon>Hyphomicrobiales</taxon>
        <taxon>Candidatus Tokpelaia</taxon>
    </lineage>
</organism>
<dbReference type="AlphaFoldDB" id="A0A1U9JUD5"/>
<dbReference type="Gene3D" id="3.30.1780.10">
    <property type="entry name" value="ornithine cyclodeaminase, domain 1"/>
    <property type="match status" value="1"/>
</dbReference>
<accession>A0A1U9JUD5</accession>
<dbReference type="SUPFAM" id="SSF51735">
    <property type="entry name" value="NAD(P)-binding Rossmann-fold domains"/>
    <property type="match status" value="1"/>
</dbReference>
<name>A0A1U9JUD5_9HYPH</name>
<dbReference type="PANTHER" id="PTHR13812:SF19">
    <property type="entry name" value="KETIMINE REDUCTASE MU-CRYSTALLIN"/>
    <property type="match status" value="1"/>
</dbReference>
<gene>
    <name evidence="2" type="primary">arcb3</name>
    <name evidence="2" type="ORF">BHV28_07820</name>
</gene>
<evidence type="ECO:0000313" key="2">
    <source>
        <dbReference type="EMBL" id="AQS41482.1"/>
    </source>
</evidence>
<evidence type="ECO:0000256" key="1">
    <source>
        <dbReference type="ARBA" id="ARBA00008903"/>
    </source>
</evidence>
<dbReference type="Proteomes" id="UP000188912">
    <property type="component" value="Chromosome"/>
</dbReference>
<dbReference type="STRING" id="1902579.BHV28_07820"/>
<protein>
    <submittedName>
        <fullName evidence="2">Ornithine cyclodeaminase</fullName>
    </submittedName>
</protein>
<keyword evidence="3" id="KW-1185">Reference proteome</keyword>
<dbReference type="NCBIfam" id="NF005762">
    <property type="entry name" value="PRK07589.1"/>
    <property type="match status" value="1"/>
</dbReference>
<dbReference type="PANTHER" id="PTHR13812">
    <property type="entry name" value="KETIMINE REDUCTASE MU-CRYSTALLIN"/>
    <property type="match status" value="1"/>
</dbReference>
<reference evidence="2 3" key="1">
    <citation type="journal article" date="2010" name="Science">
        <title>Genomic comparison of the ants Camponotus floridanus and Harpegnathos saltator.</title>
        <authorList>
            <person name="Bonasio R."/>
            <person name="Zhang G."/>
            <person name="Ye C."/>
            <person name="Mutti N.S."/>
            <person name="Fang X."/>
            <person name="Qin N."/>
            <person name="Donahue G."/>
            <person name="Yang P."/>
            <person name="Li Q."/>
            <person name="Li C."/>
            <person name="Zhang P."/>
            <person name="Huang Z."/>
            <person name="Berger S.L."/>
            <person name="Reinberg D."/>
            <person name="Wang J."/>
            <person name="Liebig J."/>
        </authorList>
    </citation>
    <scope>NUCLEOTIDE SEQUENCE [LARGE SCALE GENOMIC DNA]</scope>
    <source>
        <strain evidence="2 3">Hsal</strain>
    </source>
</reference>
<dbReference type="InterPro" id="IPR003462">
    <property type="entry name" value="ODC_Mu_crystall"/>
</dbReference>
<evidence type="ECO:0000313" key="3">
    <source>
        <dbReference type="Proteomes" id="UP000188912"/>
    </source>
</evidence>
<dbReference type="Pfam" id="PF02423">
    <property type="entry name" value="OCD_Mu_crystall"/>
    <property type="match status" value="1"/>
</dbReference>
<dbReference type="EMBL" id="CP017315">
    <property type="protein sequence ID" value="AQS41482.1"/>
    <property type="molecule type" value="Genomic_DNA"/>
</dbReference>
<dbReference type="InterPro" id="IPR036291">
    <property type="entry name" value="NAD(P)-bd_dom_sf"/>
</dbReference>
<dbReference type="Gene3D" id="3.40.50.720">
    <property type="entry name" value="NAD(P)-binding Rossmann-like Domain"/>
    <property type="match status" value="1"/>
</dbReference>
<dbReference type="KEGG" id="thd:BHV28_07820"/>
<dbReference type="InterPro" id="IPR023401">
    <property type="entry name" value="ODC_N"/>
</dbReference>